<evidence type="ECO:0000313" key="4">
    <source>
        <dbReference type="EMBL" id="OGK43455.1"/>
    </source>
</evidence>
<organism evidence="4 5">
    <name type="scientific">Candidatus Roizmanbacteria bacterium RIFCSPLOWO2_01_FULL_37_16</name>
    <dbReference type="NCBI Taxonomy" id="1802058"/>
    <lineage>
        <taxon>Bacteria</taxon>
        <taxon>Candidatus Roizmaniibacteriota</taxon>
    </lineage>
</organism>
<dbReference type="HAMAP" id="MF_00163">
    <property type="entry name" value="Pep_deformylase"/>
    <property type="match status" value="1"/>
</dbReference>
<evidence type="ECO:0000256" key="1">
    <source>
        <dbReference type="ARBA" id="ARBA00010759"/>
    </source>
</evidence>
<dbReference type="Proteomes" id="UP000178040">
    <property type="component" value="Unassembled WGS sequence"/>
</dbReference>
<evidence type="ECO:0000256" key="3">
    <source>
        <dbReference type="SAM" id="MobiDB-lite"/>
    </source>
</evidence>
<keyword evidence="2" id="KW-0479">Metal-binding</keyword>
<dbReference type="InterPro" id="IPR023635">
    <property type="entry name" value="Peptide_deformylase"/>
</dbReference>
<keyword evidence="2" id="KW-0648">Protein biosynthesis</keyword>
<keyword evidence="2" id="KW-0408">Iron</keyword>
<dbReference type="Gene3D" id="3.90.45.10">
    <property type="entry name" value="Peptide deformylase"/>
    <property type="match status" value="1"/>
</dbReference>
<name>A0A1F7IJA0_9BACT</name>
<dbReference type="GO" id="GO:0042586">
    <property type="term" value="F:peptide deformylase activity"/>
    <property type="evidence" value="ECO:0007669"/>
    <property type="project" value="UniProtKB-UniRule"/>
</dbReference>
<gene>
    <name evidence="2" type="primary">def</name>
    <name evidence="4" type="ORF">A3B40_01890</name>
</gene>
<comment type="caution">
    <text evidence="4">The sequence shown here is derived from an EMBL/GenBank/DDBJ whole genome shotgun (WGS) entry which is preliminary data.</text>
</comment>
<protein>
    <recommendedName>
        <fullName evidence="2">Peptide deformylase</fullName>
        <shortName evidence="2">PDF</shortName>
        <ecNumber evidence="2">3.5.1.88</ecNumber>
    </recommendedName>
    <alternativeName>
        <fullName evidence="2">Polypeptide deformylase</fullName>
    </alternativeName>
</protein>
<dbReference type="Pfam" id="PF01327">
    <property type="entry name" value="Pep_deformylase"/>
    <property type="match status" value="1"/>
</dbReference>
<comment type="function">
    <text evidence="2">Removes the formyl group from the N-terminal Met of newly synthesized proteins. Requires at least a dipeptide for an efficient rate of reaction. N-terminal L-methionine is a prerequisite for activity but the enzyme has broad specificity at other positions.</text>
</comment>
<feature type="binding site" evidence="2">
    <location>
        <position position="154"/>
    </location>
    <ligand>
        <name>Fe cation</name>
        <dbReference type="ChEBI" id="CHEBI:24875"/>
    </ligand>
</feature>
<dbReference type="SUPFAM" id="SSF56420">
    <property type="entry name" value="Peptide deformylase"/>
    <property type="match status" value="1"/>
</dbReference>
<dbReference type="GO" id="GO:0046872">
    <property type="term" value="F:metal ion binding"/>
    <property type="evidence" value="ECO:0007669"/>
    <property type="project" value="UniProtKB-KW"/>
</dbReference>
<dbReference type="NCBIfam" id="NF001159">
    <property type="entry name" value="PRK00150.1-3"/>
    <property type="match status" value="1"/>
</dbReference>
<dbReference type="PANTHER" id="PTHR10458:SF22">
    <property type="entry name" value="PEPTIDE DEFORMYLASE"/>
    <property type="match status" value="1"/>
</dbReference>
<dbReference type="InterPro" id="IPR036821">
    <property type="entry name" value="Peptide_deformylase_sf"/>
</dbReference>
<sequence>MLKIVTTPNSILTTATKKVEQFDDSLNKLVKEMERVLSAQVNPQGVGLAAPQVGKNLSVFVIKPTPDAKTETFINPRIINFEAGNPEGSEKHAANPQGSEVKKKKKHRLEGCLSIPKIWGSIKRAKKVLFEFKDLNGKAHKKWFSGFKATIIQHEIDHLQGILFTQRALEQNSQLYEEKEGKLKKLLTK</sequence>
<dbReference type="AlphaFoldDB" id="A0A1F7IJA0"/>
<evidence type="ECO:0000313" key="5">
    <source>
        <dbReference type="Proteomes" id="UP000178040"/>
    </source>
</evidence>
<dbReference type="PIRSF" id="PIRSF004749">
    <property type="entry name" value="Pep_def"/>
    <property type="match status" value="1"/>
</dbReference>
<feature type="active site" evidence="2">
    <location>
        <position position="155"/>
    </location>
</feature>
<keyword evidence="2" id="KW-0378">Hydrolase</keyword>
<dbReference type="NCBIfam" id="TIGR00079">
    <property type="entry name" value="pept_deformyl"/>
    <property type="match status" value="1"/>
</dbReference>
<dbReference type="EMBL" id="MGAI01000050">
    <property type="protein sequence ID" value="OGK43455.1"/>
    <property type="molecule type" value="Genomic_DNA"/>
</dbReference>
<accession>A0A1F7IJA0</accession>
<dbReference type="CDD" id="cd00487">
    <property type="entry name" value="Pep_deformylase"/>
    <property type="match status" value="1"/>
</dbReference>
<comment type="similarity">
    <text evidence="1 2">Belongs to the polypeptide deformylase family.</text>
</comment>
<proteinExistence type="inferred from homology"/>
<dbReference type="PRINTS" id="PR01576">
    <property type="entry name" value="PDEFORMYLASE"/>
</dbReference>
<evidence type="ECO:0000256" key="2">
    <source>
        <dbReference type="HAMAP-Rule" id="MF_00163"/>
    </source>
</evidence>
<feature type="binding site" evidence="2">
    <location>
        <position position="112"/>
    </location>
    <ligand>
        <name>Fe cation</name>
        <dbReference type="ChEBI" id="CHEBI:24875"/>
    </ligand>
</feature>
<dbReference type="EC" id="3.5.1.88" evidence="2"/>
<comment type="cofactor">
    <cofactor evidence="2">
        <name>Fe(2+)</name>
        <dbReference type="ChEBI" id="CHEBI:29033"/>
    </cofactor>
    <text evidence="2">Binds 1 Fe(2+) ion.</text>
</comment>
<comment type="catalytic activity">
    <reaction evidence="2">
        <text>N-terminal N-formyl-L-methionyl-[peptide] + H2O = N-terminal L-methionyl-[peptide] + formate</text>
        <dbReference type="Rhea" id="RHEA:24420"/>
        <dbReference type="Rhea" id="RHEA-COMP:10639"/>
        <dbReference type="Rhea" id="RHEA-COMP:10640"/>
        <dbReference type="ChEBI" id="CHEBI:15377"/>
        <dbReference type="ChEBI" id="CHEBI:15740"/>
        <dbReference type="ChEBI" id="CHEBI:49298"/>
        <dbReference type="ChEBI" id="CHEBI:64731"/>
        <dbReference type="EC" id="3.5.1.88"/>
    </reaction>
</comment>
<feature type="binding site" evidence="2">
    <location>
        <position position="158"/>
    </location>
    <ligand>
        <name>Fe cation</name>
        <dbReference type="ChEBI" id="CHEBI:24875"/>
    </ligand>
</feature>
<feature type="region of interest" description="Disordered" evidence="3">
    <location>
        <begin position="84"/>
        <end position="103"/>
    </location>
</feature>
<dbReference type="GO" id="GO:0006412">
    <property type="term" value="P:translation"/>
    <property type="evidence" value="ECO:0007669"/>
    <property type="project" value="UniProtKB-UniRule"/>
</dbReference>
<dbReference type="PANTHER" id="PTHR10458">
    <property type="entry name" value="PEPTIDE DEFORMYLASE"/>
    <property type="match status" value="1"/>
</dbReference>
<reference evidence="4 5" key="1">
    <citation type="journal article" date="2016" name="Nat. Commun.">
        <title>Thousands of microbial genomes shed light on interconnected biogeochemical processes in an aquifer system.</title>
        <authorList>
            <person name="Anantharaman K."/>
            <person name="Brown C.T."/>
            <person name="Hug L.A."/>
            <person name="Sharon I."/>
            <person name="Castelle C.J."/>
            <person name="Probst A.J."/>
            <person name="Thomas B.C."/>
            <person name="Singh A."/>
            <person name="Wilkins M.J."/>
            <person name="Karaoz U."/>
            <person name="Brodie E.L."/>
            <person name="Williams K.H."/>
            <person name="Hubbard S.S."/>
            <person name="Banfield J.F."/>
        </authorList>
    </citation>
    <scope>NUCLEOTIDE SEQUENCE [LARGE SCALE GENOMIC DNA]</scope>
</reference>